<evidence type="ECO:0000313" key="3">
    <source>
        <dbReference type="Proteomes" id="UP001164929"/>
    </source>
</evidence>
<keyword evidence="3" id="KW-1185">Reference proteome</keyword>
<evidence type="ECO:0000313" key="2">
    <source>
        <dbReference type="EMBL" id="KAJ6952189.1"/>
    </source>
</evidence>
<gene>
    <name evidence="2" type="ORF">NC653_041365</name>
</gene>
<dbReference type="AlphaFoldDB" id="A0AAD6L8C6"/>
<reference evidence="2" key="1">
    <citation type="journal article" date="2023" name="Mol. Ecol. Resour.">
        <title>Chromosome-level genome assembly of a triploid poplar Populus alba 'Berolinensis'.</title>
        <authorList>
            <person name="Chen S."/>
            <person name="Yu Y."/>
            <person name="Wang X."/>
            <person name="Wang S."/>
            <person name="Zhang T."/>
            <person name="Zhou Y."/>
            <person name="He R."/>
            <person name="Meng N."/>
            <person name="Wang Y."/>
            <person name="Liu W."/>
            <person name="Liu Z."/>
            <person name="Liu J."/>
            <person name="Guo Q."/>
            <person name="Huang H."/>
            <person name="Sederoff R.R."/>
            <person name="Wang G."/>
            <person name="Qu G."/>
            <person name="Chen S."/>
        </authorList>
    </citation>
    <scope>NUCLEOTIDE SEQUENCE</scope>
    <source>
        <strain evidence="2">SC-2020</strain>
    </source>
</reference>
<feature type="compositionally biased region" description="Polar residues" evidence="1">
    <location>
        <begin position="78"/>
        <end position="97"/>
    </location>
</feature>
<protein>
    <submittedName>
        <fullName evidence="2">Uncharacterized protein</fullName>
    </submittedName>
</protein>
<dbReference type="EMBL" id="JAQIZT010000019">
    <property type="protein sequence ID" value="KAJ6952189.1"/>
    <property type="molecule type" value="Genomic_DNA"/>
</dbReference>
<sequence>MGRRSTMPPAKPPPLITVHHPSRRSQCGLSLPPAVHISGIEACDSSQDSGTECPELEPHHIQFLNPITCLESKMDSLRTVSANSSTDIANSVGNSPISDPPDKLQSPSPSPQTVRKKKGGKKKKEAKGR</sequence>
<feature type="compositionally biased region" description="Basic residues" evidence="1">
    <location>
        <begin position="114"/>
        <end position="129"/>
    </location>
</feature>
<proteinExistence type="predicted"/>
<evidence type="ECO:0000256" key="1">
    <source>
        <dbReference type="SAM" id="MobiDB-lite"/>
    </source>
</evidence>
<name>A0AAD6L8C6_9ROSI</name>
<organism evidence="2 3">
    <name type="scientific">Populus alba x Populus x berolinensis</name>
    <dbReference type="NCBI Taxonomy" id="444605"/>
    <lineage>
        <taxon>Eukaryota</taxon>
        <taxon>Viridiplantae</taxon>
        <taxon>Streptophyta</taxon>
        <taxon>Embryophyta</taxon>
        <taxon>Tracheophyta</taxon>
        <taxon>Spermatophyta</taxon>
        <taxon>Magnoliopsida</taxon>
        <taxon>eudicotyledons</taxon>
        <taxon>Gunneridae</taxon>
        <taxon>Pentapetalae</taxon>
        <taxon>rosids</taxon>
        <taxon>fabids</taxon>
        <taxon>Malpighiales</taxon>
        <taxon>Salicaceae</taxon>
        <taxon>Saliceae</taxon>
        <taxon>Populus</taxon>
    </lineage>
</organism>
<accession>A0AAD6L8C6</accession>
<dbReference type="Proteomes" id="UP001164929">
    <property type="component" value="Chromosome 19"/>
</dbReference>
<feature type="region of interest" description="Disordered" evidence="1">
    <location>
        <begin position="1"/>
        <end position="30"/>
    </location>
</feature>
<feature type="region of interest" description="Disordered" evidence="1">
    <location>
        <begin position="77"/>
        <end position="129"/>
    </location>
</feature>
<comment type="caution">
    <text evidence="2">The sequence shown here is derived from an EMBL/GenBank/DDBJ whole genome shotgun (WGS) entry which is preliminary data.</text>
</comment>